<comment type="caution">
    <text evidence="1">The sequence shown here is derived from an EMBL/GenBank/DDBJ whole genome shotgun (WGS) entry which is preliminary data.</text>
</comment>
<dbReference type="InterPro" id="IPR011009">
    <property type="entry name" value="Kinase-like_dom_sf"/>
</dbReference>
<dbReference type="RefSeq" id="WP_063554620.1">
    <property type="nucleotide sequence ID" value="NZ_LITT01000010.1"/>
</dbReference>
<gene>
    <name evidence="1" type="ORF">WY13_01045</name>
</gene>
<keyword evidence="1" id="KW-0808">Transferase</keyword>
<dbReference type="InterPro" id="IPR050249">
    <property type="entry name" value="Pseudomonas-type_ThrB"/>
</dbReference>
<proteinExistence type="predicted"/>
<name>A0A166REL8_9CLOT</name>
<dbReference type="Gene3D" id="3.90.1200.10">
    <property type="match status" value="1"/>
</dbReference>
<accession>A0A166REL8</accession>
<reference evidence="1 2" key="1">
    <citation type="journal article" date="2015" name="Biotechnol. Bioeng.">
        <title>Genome sequence and phenotypic characterization of Caulobacter segnis.</title>
        <authorList>
            <person name="Patel S."/>
            <person name="Fletcher B."/>
            <person name="Scott D.C."/>
            <person name="Ely B."/>
        </authorList>
    </citation>
    <scope>NUCLEOTIDE SEQUENCE [LARGE SCALE GENOMIC DNA]</scope>
    <source>
        <strain evidence="1 2">ERI-2</strain>
    </source>
</reference>
<evidence type="ECO:0000313" key="1">
    <source>
        <dbReference type="EMBL" id="OAA90741.1"/>
    </source>
</evidence>
<dbReference type="GO" id="GO:0019202">
    <property type="term" value="F:amino acid kinase activity"/>
    <property type="evidence" value="ECO:0007669"/>
    <property type="project" value="TreeGrafter"/>
</dbReference>
<dbReference type="SUPFAM" id="SSF56112">
    <property type="entry name" value="Protein kinase-like (PK-like)"/>
    <property type="match status" value="1"/>
</dbReference>
<sequence length="309" mass="35821">MLEEALKNYNFAHPETVFIRHNENMTYEISDRNRKYLLRIHKSVEKLDFSISYGDTPRQVFIESEIELLKKLHYIDSIKTQYPIRNLADEYVTRLESGDLVTVLSWLDGHNLVNTTITEGLIYQIGQMIGKLHNATAQMSSVKRCCYDAVYISRVSNEIRKAYEVKHIGERSYELIEKVLSHIKQILAEEKRNFILIHDDLSKSNIIYNKGNLSPIDFSLSGYGIPEMELGQIICSLHKDEYIPSLVAGYESIGNRKINNSYIKAFTALSIILYIVIHHNKVYKSEKFVEAMNRWCNTFFIPANIQLEG</sequence>
<dbReference type="AlphaFoldDB" id="A0A166REL8"/>
<organism evidence="1 2">
    <name type="scientific">Clostridium ljungdahlii</name>
    <dbReference type="NCBI Taxonomy" id="1538"/>
    <lineage>
        <taxon>Bacteria</taxon>
        <taxon>Bacillati</taxon>
        <taxon>Bacillota</taxon>
        <taxon>Clostridia</taxon>
        <taxon>Eubacteriales</taxon>
        <taxon>Clostridiaceae</taxon>
        <taxon>Clostridium</taxon>
    </lineage>
</organism>
<dbReference type="PATRIC" id="fig|1538.10.peg.1552"/>
<keyword evidence="1" id="KW-0418">Kinase</keyword>
<dbReference type="PANTHER" id="PTHR21064">
    <property type="entry name" value="AMINOGLYCOSIDE PHOSPHOTRANSFERASE DOMAIN-CONTAINING PROTEIN-RELATED"/>
    <property type="match status" value="1"/>
</dbReference>
<protein>
    <submittedName>
        <fullName evidence="1">Homoserine kinase</fullName>
    </submittedName>
</protein>
<dbReference type="Proteomes" id="UP000077407">
    <property type="component" value="Unassembled WGS sequence"/>
</dbReference>
<dbReference type="EMBL" id="LITT01000010">
    <property type="protein sequence ID" value="OAA90741.1"/>
    <property type="molecule type" value="Genomic_DNA"/>
</dbReference>
<dbReference type="PANTHER" id="PTHR21064:SF6">
    <property type="entry name" value="AMINOGLYCOSIDE PHOSPHOTRANSFERASE DOMAIN-CONTAINING PROTEIN"/>
    <property type="match status" value="1"/>
</dbReference>
<evidence type="ECO:0000313" key="2">
    <source>
        <dbReference type="Proteomes" id="UP000077407"/>
    </source>
</evidence>
<dbReference type="Pfam" id="PF01633">
    <property type="entry name" value="Choline_kinase"/>
    <property type="match status" value="1"/>
</dbReference>